<accession>A0ABP7YUX8</accession>
<keyword evidence="1" id="KW-0472">Membrane</keyword>
<comment type="caution">
    <text evidence="2">The sequence shown here is derived from an EMBL/GenBank/DDBJ whole genome shotgun (WGS) entry which is preliminary data.</text>
</comment>
<evidence type="ECO:0000256" key="1">
    <source>
        <dbReference type="SAM" id="Phobius"/>
    </source>
</evidence>
<dbReference type="Gene3D" id="2.40.420.20">
    <property type="match status" value="1"/>
</dbReference>
<name>A0ABP7YUX8_9SPHI</name>
<keyword evidence="3" id="KW-1185">Reference proteome</keyword>
<organism evidence="2 3">
    <name type="scientific">Sphingobacterium kyonggiense</name>
    <dbReference type="NCBI Taxonomy" id="714075"/>
    <lineage>
        <taxon>Bacteria</taxon>
        <taxon>Pseudomonadati</taxon>
        <taxon>Bacteroidota</taxon>
        <taxon>Sphingobacteriia</taxon>
        <taxon>Sphingobacteriales</taxon>
        <taxon>Sphingobacteriaceae</taxon>
        <taxon>Sphingobacterium</taxon>
    </lineage>
</organism>
<dbReference type="Gene3D" id="2.40.30.170">
    <property type="match status" value="1"/>
</dbReference>
<proteinExistence type="predicted"/>
<reference evidence="3" key="1">
    <citation type="journal article" date="2019" name="Int. J. Syst. Evol. Microbiol.">
        <title>The Global Catalogue of Microorganisms (GCM) 10K type strain sequencing project: providing services to taxonomists for standard genome sequencing and annotation.</title>
        <authorList>
            <consortium name="The Broad Institute Genomics Platform"/>
            <consortium name="The Broad Institute Genome Sequencing Center for Infectious Disease"/>
            <person name="Wu L."/>
            <person name="Ma J."/>
        </authorList>
    </citation>
    <scope>NUCLEOTIDE SEQUENCE [LARGE SCALE GENOMIC DNA]</scope>
    <source>
        <strain evidence="3">JCM 16704</strain>
    </source>
</reference>
<dbReference type="PANTHER" id="PTHR30469">
    <property type="entry name" value="MULTIDRUG RESISTANCE PROTEIN MDTA"/>
    <property type="match status" value="1"/>
</dbReference>
<feature type="transmembrane region" description="Helical" evidence="1">
    <location>
        <begin position="14"/>
        <end position="33"/>
    </location>
</feature>
<dbReference type="Proteomes" id="UP001500101">
    <property type="component" value="Unassembled WGS sequence"/>
</dbReference>
<dbReference type="EMBL" id="BAAAZI010000009">
    <property type="protein sequence ID" value="GAA4141775.1"/>
    <property type="molecule type" value="Genomic_DNA"/>
</dbReference>
<dbReference type="RefSeq" id="WP_344674781.1">
    <property type="nucleotide sequence ID" value="NZ_BAAAZI010000009.1"/>
</dbReference>
<evidence type="ECO:0000313" key="3">
    <source>
        <dbReference type="Proteomes" id="UP001500101"/>
    </source>
</evidence>
<keyword evidence="1" id="KW-0812">Transmembrane</keyword>
<dbReference type="Gene3D" id="1.10.287.470">
    <property type="entry name" value="Helix hairpin bin"/>
    <property type="match status" value="1"/>
</dbReference>
<sequence length="413" mass="46810">MDTIVPRKNRKKQYIAIISLIILGLVGMGTFLATRPKTLKVKAAEILIKPVKMEAFEDFVIFQAQVDPLNSVLVNVIEGGSVQELYVENGAMVTQGTPIARIYNPNTEFNYLAQETGIIEQINQLNVAKLNIRNQELELSKELVLIEHDYNAAKMESDLNSKLYNKKILARNDYEVTQEKLRYQNERKNIIQRSIQREKETNSLQLKQINQALGIMEKSLETLRNNKKNFLVMAPVSGRLSSFEANLGENIQAGTALGKIDVLKGYKLTAMVDEFYLDKINTGQKGNIEFKNKSTEVKVIKILPEVKAGQFKVELEFEGKQPEGLQEGLSFGVKLILSGKEQKLVIPKGSFNTVAQGKYIFVVKDHVATKRAVQLGRENPYYYEVVDGLKENEQVIISKYDDYKNIEKIEISK</sequence>
<dbReference type="PANTHER" id="PTHR30469:SF33">
    <property type="entry name" value="SLR1207 PROTEIN"/>
    <property type="match status" value="1"/>
</dbReference>
<dbReference type="Gene3D" id="2.40.50.100">
    <property type="match status" value="1"/>
</dbReference>
<gene>
    <name evidence="2" type="ORF">GCM10022216_22100</name>
</gene>
<protein>
    <submittedName>
        <fullName evidence="2">Efflux RND transporter periplasmic adaptor subunit</fullName>
    </submittedName>
</protein>
<evidence type="ECO:0000313" key="2">
    <source>
        <dbReference type="EMBL" id="GAA4141775.1"/>
    </source>
</evidence>
<keyword evidence="1" id="KW-1133">Transmembrane helix</keyword>